<evidence type="ECO:0000259" key="1">
    <source>
        <dbReference type="Pfam" id="PF00171"/>
    </source>
</evidence>
<evidence type="ECO:0000313" key="3">
    <source>
        <dbReference type="Proteomes" id="UP000230750"/>
    </source>
</evidence>
<dbReference type="InterPro" id="IPR015590">
    <property type="entry name" value="Aldehyde_DH_dom"/>
</dbReference>
<dbReference type="STRING" id="307972.A0A2G8L2D5"/>
<comment type="caution">
    <text evidence="2">The sequence shown here is derived from an EMBL/GenBank/DDBJ whole genome shotgun (WGS) entry which is preliminary data.</text>
</comment>
<evidence type="ECO:0000313" key="2">
    <source>
        <dbReference type="EMBL" id="PIK54417.1"/>
    </source>
</evidence>
<dbReference type="Gene3D" id="3.40.605.10">
    <property type="entry name" value="Aldehyde Dehydrogenase, Chain A, domain 1"/>
    <property type="match status" value="1"/>
</dbReference>
<proteinExistence type="predicted"/>
<accession>A0A2G8L2D5</accession>
<dbReference type="InterPro" id="IPR016161">
    <property type="entry name" value="Ald_DH/histidinol_DH"/>
</dbReference>
<sequence>KQLCKCPSSGQEDVNKAVQSAREAFKSWSQLSGLERGRLLQKAALKLRERQEEFARMESVDQGKPLWESRFDIETVIDGLEYFAGLAPSITGLSLVFAISRSQ</sequence>
<dbReference type="Proteomes" id="UP000230750">
    <property type="component" value="Unassembled WGS sequence"/>
</dbReference>
<reference evidence="2 3" key="1">
    <citation type="journal article" date="2017" name="PLoS Biol.">
        <title>The sea cucumber genome provides insights into morphological evolution and visceral regeneration.</title>
        <authorList>
            <person name="Zhang X."/>
            <person name="Sun L."/>
            <person name="Yuan J."/>
            <person name="Sun Y."/>
            <person name="Gao Y."/>
            <person name="Zhang L."/>
            <person name="Li S."/>
            <person name="Dai H."/>
            <person name="Hamel J.F."/>
            <person name="Liu C."/>
            <person name="Yu Y."/>
            <person name="Liu S."/>
            <person name="Lin W."/>
            <person name="Guo K."/>
            <person name="Jin S."/>
            <person name="Xu P."/>
            <person name="Storey K.B."/>
            <person name="Huan P."/>
            <person name="Zhang T."/>
            <person name="Zhou Y."/>
            <person name="Zhang J."/>
            <person name="Lin C."/>
            <person name="Li X."/>
            <person name="Xing L."/>
            <person name="Huo D."/>
            <person name="Sun M."/>
            <person name="Wang L."/>
            <person name="Mercier A."/>
            <person name="Li F."/>
            <person name="Yang H."/>
            <person name="Xiang J."/>
        </authorList>
    </citation>
    <scope>NUCLEOTIDE SEQUENCE [LARGE SCALE GENOMIC DNA]</scope>
    <source>
        <strain evidence="2">Shaxun</strain>
        <tissue evidence="2">Muscle</tissue>
    </source>
</reference>
<dbReference type="InterPro" id="IPR016162">
    <property type="entry name" value="Ald_DH_N"/>
</dbReference>
<dbReference type="SUPFAM" id="SSF53720">
    <property type="entry name" value="ALDH-like"/>
    <property type="match status" value="1"/>
</dbReference>
<organism evidence="2 3">
    <name type="scientific">Stichopus japonicus</name>
    <name type="common">Sea cucumber</name>
    <dbReference type="NCBI Taxonomy" id="307972"/>
    <lineage>
        <taxon>Eukaryota</taxon>
        <taxon>Metazoa</taxon>
        <taxon>Echinodermata</taxon>
        <taxon>Eleutherozoa</taxon>
        <taxon>Echinozoa</taxon>
        <taxon>Holothuroidea</taxon>
        <taxon>Aspidochirotacea</taxon>
        <taxon>Aspidochirotida</taxon>
        <taxon>Stichopodidae</taxon>
        <taxon>Apostichopus</taxon>
    </lineage>
</organism>
<dbReference type="OrthoDB" id="310895at2759"/>
<dbReference type="Pfam" id="PF00171">
    <property type="entry name" value="Aldedh"/>
    <property type="match status" value="1"/>
</dbReference>
<keyword evidence="3" id="KW-1185">Reference proteome</keyword>
<dbReference type="GO" id="GO:0016491">
    <property type="term" value="F:oxidoreductase activity"/>
    <property type="evidence" value="ECO:0007669"/>
    <property type="project" value="InterPro"/>
</dbReference>
<dbReference type="EMBL" id="MRZV01000249">
    <property type="protein sequence ID" value="PIK54417.1"/>
    <property type="molecule type" value="Genomic_DNA"/>
</dbReference>
<dbReference type="AlphaFoldDB" id="A0A2G8L2D5"/>
<protein>
    <recommendedName>
        <fullName evidence="1">Aldehyde dehydrogenase domain-containing protein</fullName>
    </recommendedName>
</protein>
<feature type="domain" description="Aldehyde dehydrogenase" evidence="1">
    <location>
        <begin position="2"/>
        <end position="92"/>
    </location>
</feature>
<dbReference type="PANTHER" id="PTHR11699">
    <property type="entry name" value="ALDEHYDE DEHYDROGENASE-RELATED"/>
    <property type="match status" value="1"/>
</dbReference>
<gene>
    <name evidence="2" type="ORF">BSL78_08693</name>
</gene>
<name>A0A2G8L2D5_STIJA</name>
<feature type="non-terminal residue" evidence="2">
    <location>
        <position position="1"/>
    </location>
</feature>